<dbReference type="InterPro" id="IPR047057">
    <property type="entry name" value="MerR_fam"/>
</dbReference>
<dbReference type="SUPFAM" id="SSF46955">
    <property type="entry name" value="Putative DNA-binding domain"/>
    <property type="match status" value="1"/>
</dbReference>
<accession>A0AAE4CUQ1</accession>
<proteinExistence type="predicted"/>
<reference evidence="3 4" key="1">
    <citation type="submission" date="2023-07" db="EMBL/GenBank/DDBJ databases">
        <title>Sequencing the genomes of 1000 actinobacteria strains.</title>
        <authorList>
            <person name="Klenk H.-P."/>
        </authorList>
    </citation>
    <scope>NUCLEOTIDE SEQUENCE [LARGE SCALE GENOMIC DNA]</scope>
    <source>
        <strain evidence="3 4">DSM 44711</strain>
    </source>
</reference>
<dbReference type="EMBL" id="JAVDYC010000001">
    <property type="protein sequence ID" value="MDR7324642.1"/>
    <property type="molecule type" value="Genomic_DNA"/>
</dbReference>
<dbReference type="RefSeq" id="WP_310418361.1">
    <property type="nucleotide sequence ID" value="NZ_JAVDYC010000001.1"/>
</dbReference>
<keyword evidence="1 3" id="KW-0238">DNA-binding</keyword>
<dbReference type="PROSITE" id="PS50937">
    <property type="entry name" value="HTH_MERR_2"/>
    <property type="match status" value="1"/>
</dbReference>
<evidence type="ECO:0000259" key="2">
    <source>
        <dbReference type="PROSITE" id="PS50937"/>
    </source>
</evidence>
<dbReference type="Pfam" id="PF13411">
    <property type="entry name" value="MerR_1"/>
    <property type="match status" value="1"/>
</dbReference>
<evidence type="ECO:0000313" key="4">
    <source>
        <dbReference type="Proteomes" id="UP001183629"/>
    </source>
</evidence>
<protein>
    <submittedName>
        <fullName evidence="3">DNA-binding transcriptional MerR regulator</fullName>
    </submittedName>
</protein>
<dbReference type="PANTHER" id="PTHR30204">
    <property type="entry name" value="REDOX-CYCLING DRUG-SENSING TRANSCRIPTIONAL ACTIVATOR SOXR"/>
    <property type="match status" value="1"/>
</dbReference>
<evidence type="ECO:0000256" key="1">
    <source>
        <dbReference type="ARBA" id="ARBA00023125"/>
    </source>
</evidence>
<comment type="caution">
    <text evidence="3">The sequence shown here is derived from an EMBL/GenBank/DDBJ whole genome shotgun (WGS) entry which is preliminary data.</text>
</comment>
<evidence type="ECO:0000313" key="3">
    <source>
        <dbReference type="EMBL" id="MDR7324642.1"/>
    </source>
</evidence>
<dbReference type="SMART" id="SM00422">
    <property type="entry name" value="HTH_MERR"/>
    <property type="match status" value="1"/>
</dbReference>
<dbReference type="GO" id="GO:0003700">
    <property type="term" value="F:DNA-binding transcription factor activity"/>
    <property type="evidence" value="ECO:0007669"/>
    <property type="project" value="InterPro"/>
</dbReference>
<dbReference type="Gene3D" id="1.10.1660.10">
    <property type="match status" value="1"/>
</dbReference>
<dbReference type="GO" id="GO:0003677">
    <property type="term" value="F:DNA binding"/>
    <property type="evidence" value="ECO:0007669"/>
    <property type="project" value="UniProtKB-KW"/>
</dbReference>
<dbReference type="AlphaFoldDB" id="A0AAE4CUQ1"/>
<keyword evidence="4" id="KW-1185">Reference proteome</keyword>
<dbReference type="InterPro" id="IPR000551">
    <property type="entry name" value="MerR-type_HTH_dom"/>
</dbReference>
<sequence>MRVAELSRTTGVSVPTIKYYLREGLLPAGELTSPNQASYDERHVRRLRLVRALLEVGRLPLATIREVLRDLDDQADWDMHHRLGRTLYPLAGVREDAPSAELAAAMTDVDALLARWGWQVDPESPGRRRLAEVMLTFRELGVGYLMTEIDRYARAAEMIAESDLRGIATKPSPDDVVTGAVIGTIVGDALQAALRRLAHEHTSVHLFKRS</sequence>
<dbReference type="PANTHER" id="PTHR30204:SF98">
    <property type="entry name" value="HTH-TYPE TRANSCRIPTIONAL REGULATOR ADHR"/>
    <property type="match status" value="1"/>
</dbReference>
<dbReference type="Proteomes" id="UP001183629">
    <property type="component" value="Unassembled WGS sequence"/>
</dbReference>
<gene>
    <name evidence="3" type="ORF">J2S44_004892</name>
</gene>
<feature type="domain" description="HTH merR-type" evidence="2">
    <location>
        <begin position="1"/>
        <end position="70"/>
    </location>
</feature>
<dbReference type="PRINTS" id="PR00040">
    <property type="entry name" value="HTHMERR"/>
</dbReference>
<name>A0AAE4CUQ1_9ACTN</name>
<dbReference type="InterPro" id="IPR009061">
    <property type="entry name" value="DNA-bd_dom_put_sf"/>
</dbReference>
<organism evidence="3 4">
    <name type="scientific">Catenuloplanes niger</name>
    <dbReference type="NCBI Taxonomy" id="587534"/>
    <lineage>
        <taxon>Bacteria</taxon>
        <taxon>Bacillati</taxon>
        <taxon>Actinomycetota</taxon>
        <taxon>Actinomycetes</taxon>
        <taxon>Micromonosporales</taxon>
        <taxon>Micromonosporaceae</taxon>
        <taxon>Catenuloplanes</taxon>
    </lineage>
</organism>